<dbReference type="RefSeq" id="WP_175081738.1">
    <property type="nucleotide sequence ID" value="NZ_JAKUMG010000001.1"/>
</dbReference>
<feature type="chain" id="PRO_5047138080" evidence="1">
    <location>
        <begin position="20"/>
        <end position="90"/>
    </location>
</feature>
<keyword evidence="3" id="KW-1185">Reference proteome</keyword>
<evidence type="ECO:0000313" key="3">
    <source>
        <dbReference type="Proteomes" id="UP001156974"/>
    </source>
</evidence>
<name>A0ABT6TYS0_9GAMM</name>
<reference evidence="2 3" key="1">
    <citation type="submission" date="2022-02" db="EMBL/GenBank/DDBJ databases">
        <title>Genome analysis of Beneficial Microorganisms for Coral consortium from Pocillopora damicornis.</title>
        <authorList>
            <person name="Rosado P.M."/>
            <person name="Cardoso P.M."/>
            <person name="Rosado J.G."/>
            <person name="Schultz J."/>
            <person name="Rocha U."/>
            <person name="Costa T.K."/>
            <person name="Peixoto R.S."/>
        </authorList>
    </citation>
    <scope>NUCLEOTIDE SEQUENCE [LARGE SCALE GENOMIC DNA]</scope>
    <source>
        <strain evidence="2 3">BMC5</strain>
    </source>
</reference>
<proteinExistence type="predicted"/>
<dbReference type="Proteomes" id="UP001156974">
    <property type="component" value="Unassembled WGS sequence"/>
</dbReference>
<keyword evidence="1" id="KW-0732">Signal</keyword>
<comment type="caution">
    <text evidence="2">The sequence shown here is derived from an EMBL/GenBank/DDBJ whole genome shotgun (WGS) entry which is preliminary data.</text>
</comment>
<protein>
    <submittedName>
        <fullName evidence="2">PepSY domain-containing protein</fullName>
    </submittedName>
</protein>
<sequence length="90" mass="10178">MRILLAFSFSLLFALSSFHADANKKQAQEVTKKQAVTIAKKSEDGRTLKITEQDKVFTVRILKTNGHVVDVHVNKKTGEVKRIKNANFSY</sequence>
<organism evidence="2 3">
    <name type="scientific">Pseudoalteromonas shioyasakiensis</name>
    <dbReference type="NCBI Taxonomy" id="1190813"/>
    <lineage>
        <taxon>Bacteria</taxon>
        <taxon>Pseudomonadati</taxon>
        <taxon>Pseudomonadota</taxon>
        <taxon>Gammaproteobacteria</taxon>
        <taxon>Alteromonadales</taxon>
        <taxon>Pseudoalteromonadaceae</taxon>
        <taxon>Pseudoalteromonas</taxon>
    </lineage>
</organism>
<accession>A0ABT6TYS0</accession>
<gene>
    <name evidence="2" type="ORF">MKZ47_04730</name>
</gene>
<evidence type="ECO:0000313" key="2">
    <source>
        <dbReference type="EMBL" id="MDI4668404.1"/>
    </source>
</evidence>
<feature type="signal peptide" evidence="1">
    <location>
        <begin position="1"/>
        <end position="19"/>
    </location>
</feature>
<dbReference type="EMBL" id="JAKUMG010000001">
    <property type="protein sequence ID" value="MDI4668404.1"/>
    <property type="molecule type" value="Genomic_DNA"/>
</dbReference>
<evidence type="ECO:0000256" key="1">
    <source>
        <dbReference type="SAM" id="SignalP"/>
    </source>
</evidence>